<dbReference type="InterPro" id="IPR050832">
    <property type="entry name" value="Bact_Acetyltransf"/>
</dbReference>
<keyword evidence="2 4" id="KW-0012">Acyltransferase</keyword>
<dbReference type="EC" id="2.3.1.-" evidence="4"/>
<dbReference type="InterPro" id="IPR016181">
    <property type="entry name" value="Acyl_CoA_acyltransferase"/>
</dbReference>
<evidence type="ECO:0000313" key="4">
    <source>
        <dbReference type="EMBL" id="XCH11611.1"/>
    </source>
</evidence>
<dbReference type="AlphaFoldDB" id="A0AAU8ESI8"/>
<keyword evidence="1 4" id="KW-0808">Transferase</keyword>
<feature type="domain" description="N-acetyltransferase" evidence="3">
    <location>
        <begin position="25"/>
        <end position="189"/>
    </location>
</feature>
<dbReference type="Pfam" id="PF00583">
    <property type="entry name" value="Acetyltransf_1"/>
    <property type="match status" value="2"/>
</dbReference>
<feature type="domain" description="N-acetyltransferase" evidence="3">
    <location>
        <begin position="197"/>
        <end position="350"/>
    </location>
</feature>
<evidence type="ECO:0000256" key="2">
    <source>
        <dbReference type="ARBA" id="ARBA00023315"/>
    </source>
</evidence>
<dbReference type="Gene3D" id="3.40.630.30">
    <property type="match status" value="1"/>
</dbReference>
<sequence length="350" mass="37894">MTHNDAPGLPAAGSGDLPAVGFPELHWRSAGPADLDAWAELIARTAAAEQPVWFERRADLEQIMESQNNPVGPNTVLGLDSGGVPRAYARLTKNKDGAKAHGFCAVDPKWQRRGVGSALLSWLEARTRQRFAEDSGANVAGAGGAGPVPRLRIFIEQKQQHQCALLEESGYEVVRYYNEMHRPLSAPLPEAPLDHGLKLVPMEPGLSEAVRLAHNQVFADHWGSEPRDEESWGFVVNDPLARPDLSAVVLASSTSEVVGYQLASHDPETAVARGFTEGYTDLLGVRREFRGRGVAQALLADAMRRFAAAGMDKASLDVDSENPTGAMALYRKMGYAPVNTSLAWDKVLQP</sequence>
<dbReference type="InterPro" id="IPR000182">
    <property type="entry name" value="GNAT_dom"/>
</dbReference>
<dbReference type="CDD" id="cd04301">
    <property type="entry name" value="NAT_SF"/>
    <property type="match status" value="2"/>
</dbReference>
<reference evidence="4" key="1">
    <citation type="submission" date="2024-06" db="EMBL/GenBank/DDBJ databases">
        <title>Biodegradation of dimethachlon by Arthrobacter sp. K5: mechanistic insights and ecological implications.</title>
        <authorList>
            <person name="Hu S."/>
            <person name="Lu P."/>
        </authorList>
    </citation>
    <scope>NUCLEOTIDE SEQUENCE</scope>
    <source>
        <strain evidence="4">K5</strain>
    </source>
</reference>
<proteinExistence type="predicted"/>
<evidence type="ECO:0000256" key="1">
    <source>
        <dbReference type="ARBA" id="ARBA00022679"/>
    </source>
</evidence>
<name>A0AAU8ESI8_9MICC</name>
<evidence type="ECO:0000259" key="3">
    <source>
        <dbReference type="PROSITE" id="PS51186"/>
    </source>
</evidence>
<gene>
    <name evidence="4" type="ORF">ABRP34_00860</name>
</gene>
<dbReference type="PROSITE" id="PS51186">
    <property type="entry name" value="GNAT"/>
    <property type="match status" value="2"/>
</dbReference>
<dbReference type="PANTHER" id="PTHR43877">
    <property type="entry name" value="AMINOALKYLPHOSPHONATE N-ACETYLTRANSFERASE-RELATED-RELATED"/>
    <property type="match status" value="1"/>
</dbReference>
<dbReference type="RefSeq" id="WP_353711896.1">
    <property type="nucleotide sequence ID" value="NZ_CP159279.1"/>
</dbReference>
<organism evidence="4">
    <name type="scientific">Arthrobacter sp. K5</name>
    <dbReference type="NCBI Taxonomy" id="2839623"/>
    <lineage>
        <taxon>Bacteria</taxon>
        <taxon>Bacillati</taxon>
        <taxon>Actinomycetota</taxon>
        <taxon>Actinomycetes</taxon>
        <taxon>Micrococcales</taxon>
        <taxon>Micrococcaceae</taxon>
        <taxon>Arthrobacter</taxon>
    </lineage>
</organism>
<dbReference type="EMBL" id="CP159279">
    <property type="protein sequence ID" value="XCH11611.1"/>
    <property type="molecule type" value="Genomic_DNA"/>
</dbReference>
<accession>A0AAU8ESI8</accession>
<dbReference type="GO" id="GO:0016747">
    <property type="term" value="F:acyltransferase activity, transferring groups other than amino-acyl groups"/>
    <property type="evidence" value="ECO:0007669"/>
    <property type="project" value="InterPro"/>
</dbReference>
<protein>
    <submittedName>
        <fullName evidence="4">GNAT family N-acetyltransferase</fullName>
        <ecNumber evidence="4">2.3.1.-</ecNumber>
    </submittedName>
</protein>
<dbReference type="SUPFAM" id="SSF55729">
    <property type="entry name" value="Acyl-CoA N-acyltransferases (Nat)"/>
    <property type="match status" value="2"/>
</dbReference>